<sequence>MSLWDMVVKKEQVFATVEYEKRYLNVWRQDSHGYSNFNNWVKEQPKNTFDSNCAAALMQGGKWISDNCEKQKPFICEFKTSTFAGITLGNHAAKKPTKCLETWTFYNTTGYCYKAFDNATWLDAENRCNINGAHLTSIHSNEENLFVANLAYWSGADVCNGHMQGLVGLFRQEMSAQWQWTDGTAYDY</sequence>
<keyword evidence="1" id="KW-1015">Disulfide bond</keyword>
<dbReference type="Proteomes" id="UP000887578">
    <property type="component" value="Unplaced"/>
</dbReference>
<name>A0A914R0R4_9BILA</name>
<evidence type="ECO:0000313" key="3">
    <source>
        <dbReference type="Proteomes" id="UP000887578"/>
    </source>
</evidence>
<dbReference type="CDD" id="cd00037">
    <property type="entry name" value="CLECT"/>
    <property type="match status" value="1"/>
</dbReference>
<organism evidence="3 4">
    <name type="scientific">Panagrolaimus davidi</name>
    <dbReference type="NCBI Taxonomy" id="227884"/>
    <lineage>
        <taxon>Eukaryota</taxon>
        <taxon>Metazoa</taxon>
        <taxon>Ecdysozoa</taxon>
        <taxon>Nematoda</taxon>
        <taxon>Chromadorea</taxon>
        <taxon>Rhabditida</taxon>
        <taxon>Tylenchina</taxon>
        <taxon>Panagrolaimomorpha</taxon>
        <taxon>Panagrolaimoidea</taxon>
        <taxon>Panagrolaimidae</taxon>
        <taxon>Panagrolaimus</taxon>
    </lineage>
</organism>
<dbReference type="InterPro" id="IPR018378">
    <property type="entry name" value="C-type_lectin_CS"/>
</dbReference>
<evidence type="ECO:0000313" key="4">
    <source>
        <dbReference type="WBParaSite" id="PDA_v2.g8005.t1"/>
    </source>
</evidence>
<dbReference type="PANTHER" id="PTHR22803">
    <property type="entry name" value="MANNOSE, PHOSPHOLIPASE, LECTIN RECEPTOR RELATED"/>
    <property type="match status" value="1"/>
</dbReference>
<dbReference type="SUPFAM" id="SSF56436">
    <property type="entry name" value="C-type lectin-like"/>
    <property type="match status" value="2"/>
</dbReference>
<dbReference type="InterPro" id="IPR001304">
    <property type="entry name" value="C-type_lectin-like"/>
</dbReference>
<proteinExistence type="predicted"/>
<dbReference type="InterPro" id="IPR016187">
    <property type="entry name" value="CTDL_fold"/>
</dbReference>
<dbReference type="InterPro" id="IPR016186">
    <property type="entry name" value="C-type_lectin-like/link_sf"/>
</dbReference>
<evidence type="ECO:0000259" key="2">
    <source>
        <dbReference type="PROSITE" id="PS50041"/>
    </source>
</evidence>
<evidence type="ECO:0000256" key="1">
    <source>
        <dbReference type="ARBA" id="ARBA00023157"/>
    </source>
</evidence>
<dbReference type="PROSITE" id="PS00615">
    <property type="entry name" value="C_TYPE_LECTIN_1"/>
    <property type="match status" value="1"/>
</dbReference>
<feature type="domain" description="C-type lectin" evidence="2">
    <location>
        <begin position="27"/>
        <end position="77"/>
    </location>
</feature>
<reference evidence="4" key="1">
    <citation type="submission" date="2022-11" db="UniProtKB">
        <authorList>
            <consortium name="WormBaseParasite"/>
        </authorList>
    </citation>
    <scope>IDENTIFICATION</scope>
</reference>
<dbReference type="Gene3D" id="3.10.100.10">
    <property type="entry name" value="Mannose-Binding Protein A, subunit A"/>
    <property type="match status" value="2"/>
</dbReference>
<feature type="domain" description="C-type lectin" evidence="2">
    <location>
        <begin position="108"/>
        <end position="188"/>
    </location>
</feature>
<dbReference type="Pfam" id="PF00059">
    <property type="entry name" value="Lectin_C"/>
    <property type="match status" value="2"/>
</dbReference>
<protein>
    <submittedName>
        <fullName evidence="4">C-type lectin domain-containing protein</fullName>
    </submittedName>
</protein>
<accession>A0A914R0R4</accession>
<keyword evidence="3" id="KW-1185">Reference proteome</keyword>
<dbReference type="AlphaFoldDB" id="A0A914R0R4"/>
<dbReference type="PROSITE" id="PS50041">
    <property type="entry name" value="C_TYPE_LECTIN_2"/>
    <property type="match status" value="2"/>
</dbReference>
<dbReference type="WBParaSite" id="PDA_v2.g8005.t1">
    <property type="protein sequence ID" value="PDA_v2.g8005.t1"/>
    <property type="gene ID" value="PDA_v2.g8005"/>
</dbReference>
<dbReference type="InterPro" id="IPR050111">
    <property type="entry name" value="C-type_lectin/snaclec_domain"/>
</dbReference>